<dbReference type="Proteomes" id="UP000664654">
    <property type="component" value="Unassembled WGS sequence"/>
</dbReference>
<keyword evidence="3" id="KW-1185">Reference proteome</keyword>
<organism evidence="2 3">
    <name type="scientific">Bowmanella dokdonensis</name>
    <dbReference type="NCBI Taxonomy" id="751969"/>
    <lineage>
        <taxon>Bacteria</taxon>
        <taxon>Pseudomonadati</taxon>
        <taxon>Pseudomonadota</taxon>
        <taxon>Gammaproteobacteria</taxon>
        <taxon>Alteromonadales</taxon>
        <taxon>Alteromonadaceae</taxon>
        <taxon>Bowmanella</taxon>
    </lineage>
</organism>
<feature type="signal peptide" evidence="1">
    <location>
        <begin position="1"/>
        <end position="23"/>
    </location>
</feature>
<accession>A0A939IQF2</accession>
<feature type="chain" id="PRO_5037278317" description="Lipoprotein" evidence="1">
    <location>
        <begin position="24"/>
        <end position="155"/>
    </location>
</feature>
<dbReference type="PROSITE" id="PS51257">
    <property type="entry name" value="PROKAR_LIPOPROTEIN"/>
    <property type="match status" value="1"/>
</dbReference>
<proteinExistence type="predicted"/>
<dbReference type="RefSeq" id="WP_206572516.1">
    <property type="nucleotide sequence ID" value="NZ_JAFKCV010000002.1"/>
</dbReference>
<evidence type="ECO:0008006" key="4">
    <source>
        <dbReference type="Google" id="ProtNLM"/>
    </source>
</evidence>
<sequence length="155" mass="16886">MNTRQKSCGYIAMGAMVALSACAPNTDPAPVSPAVKEAADDGGTAQRMANINGVKMRLSGPTLKTGDKVYDPQVRQEALVKDTIVVVGKPGFELDTESLPFAGTVKSLVGRTYEIRVLDQQANMYALYQQLKQDPRFSQVELQLQYLSGREPAEY</sequence>
<name>A0A939IQF2_9ALTE</name>
<protein>
    <recommendedName>
        <fullName evidence="4">Lipoprotein</fullName>
    </recommendedName>
</protein>
<keyword evidence="1" id="KW-0732">Signal</keyword>
<comment type="caution">
    <text evidence="2">The sequence shown here is derived from an EMBL/GenBank/DDBJ whole genome shotgun (WGS) entry which is preliminary data.</text>
</comment>
<gene>
    <name evidence="2" type="ORF">J0A66_04080</name>
</gene>
<dbReference type="EMBL" id="JAFKCV010000002">
    <property type="protein sequence ID" value="MBN7824401.1"/>
    <property type="molecule type" value="Genomic_DNA"/>
</dbReference>
<dbReference type="AlphaFoldDB" id="A0A939IQF2"/>
<evidence type="ECO:0000256" key="1">
    <source>
        <dbReference type="SAM" id="SignalP"/>
    </source>
</evidence>
<reference evidence="2" key="1">
    <citation type="submission" date="2021-03" db="EMBL/GenBank/DDBJ databases">
        <title>novel species isolated from a fishpond in China.</title>
        <authorList>
            <person name="Lu H."/>
            <person name="Cai Z."/>
        </authorList>
    </citation>
    <scope>NUCLEOTIDE SEQUENCE</scope>
    <source>
        <strain evidence="2">JCM 30855</strain>
    </source>
</reference>
<evidence type="ECO:0000313" key="2">
    <source>
        <dbReference type="EMBL" id="MBN7824401.1"/>
    </source>
</evidence>
<evidence type="ECO:0000313" key="3">
    <source>
        <dbReference type="Proteomes" id="UP000664654"/>
    </source>
</evidence>